<dbReference type="FunFam" id="3.40.50.300:FF:000016">
    <property type="entry name" value="Oligopeptide ABC transporter ATP-binding component"/>
    <property type="match status" value="1"/>
</dbReference>
<dbReference type="CDD" id="cd03257">
    <property type="entry name" value="ABC_NikE_OppD_transporters"/>
    <property type="match status" value="1"/>
</dbReference>
<dbReference type="GO" id="GO:0005524">
    <property type="term" value="F:ATP binding"/>
    <property type="evidence" value="ECO:0007669"/>
    <property type="project" value="UniProtKB-KW"/>
</dbReference>
<dbReference type="EC" id="7.4.2.9" evidence="8"/>
<dbReference type="GO" id="GO:0015833">
    <property type="term" value="P:peptide transport"/>
    <property type="evidence" value="ECO:0007669"/>
    <property type="project" value="InterPro"/>
</dbReference>
<dbReference type="InterPro" id="IPR003593">
    <property type="entry name" value="AAA+_ATPase"/>
</dbReference>
<comment type="similarity">
    <text evidence="2">Belongs to the ABC transporter superfamily.</text>
</comment>
<evidence type="ECO:0000256" key="2">
    <source>
        <dbReference type="ARBA" id="ARBA00005417"/>
    </source>
</evidence>
<evidence type="ECO:0000256" key="3">
    <source>
        <dbReference type="ARBA" id="ARBA00022448"/>
    </source>
</evidence>
<dbReference type="SMART" id="SM00382">
    <property type="entry name" value="AAA"/>
    <property type="match status" value="1"/>
</dbReference>
<dbReference type="KEGG" id="pez:HWQ56_18200"/>
<dbReference type="RefSeq" id="WP_176571383.1">
    <property type="nucleotide sequence ID" value="NZ_CP056030.1"/>
</dbReference>
<evidence type="ECO:0000256" key="5">
    <source>
        <dbReference type="ARBA" id="ARBA00022741"/>
    </source>
</evidence>
<sequence>MNAPAPLLQVSDLHTCFHSRRGPLTVVAGVDLAVYPGEVVALLGESGCGKSATALSLMGLIPLRSGQVSQGQILFNGQDLRQLRRRQLDEVRGRDLAMIFQDPMSALNPVLSIGRQLRETLCRHLPLDAREADQEALRLLAEVGIPHPADCLKAYPHQLSGGLCQRVMIAMAVSCNPRLLIADEPTTALDVTVQRQVMHLLDGLRRRRAMALLLITHDLGVVAQYADRALVMYLGQVVEQGPVQRLFERPAHPYTRALLASMPDIDASPARLPGLAGQVPDLHQRPVGCAFAARCGHADDRCRAERPALAALTATRQVRCWHPLTESA</sequence>
<dbReference type="SUPFAM" id="SSF52540">
    <property type="entry name" value="P-loop containing nucleoside triphosphate hydrolases"/>
    <property type="match status" value="1"/>
</dbReference>
<dbReference type="GO" id="GO:0016887">
    <property type="term" value="F:ATP hydrolysis activity"/>
    <property type="evidence" value="ECO:0007669"/>
    <property type="project" value="InterPro"/>
</dbReference>
<dbReference type="PANTHER" id="PTHR43297">
    <property type="entry name" value="OLIGOPEPTIDE TRANSPORT ATP-BINDING PROTEIN APPD"/>
    <property type="match status" value="1"/>
</dbReference>
<keyword evidence="6 13" id="KW-0067">ATP-binding</keyword>
<evidence type="ECO:0000256" key="6">
    <source>
        <dbReference type="ARBA" id="ARBA00022840"/>
    </source>
</evidence>
<gene>
    <name evidence="13" type="ORF">HWQ56_18200</name>
</gene>
<dbReference type="InterPro" id="IPR013563">
    <property type="entry name" value="Oligopep_ABC_C"/>
</dbReference>
<comment type="subcellular location">
    <subcellularLocation>
        <location evidence="1">Cell inner membrane</location>
        <topology evidence="1">Peripheral membrane protein</topology>
    </subcellularLocation>
</comment>
<dbReference type="GO" id="GO:0005886">
    <property type="term" value="C:plasma membrane"/>
    <property type="evidence" value="ECO:0007669"/>
    <property type="project" value="UniProtKB-SubCell"/>
</dbReference>
<dbReference type="Proteomes" id="UP000509568">
    <property type="component" value="Chromosome"/>
</dbReference>
<comment type="function">
    <text evidence="10">Part of the ABC transporter DppABCDF involved in the uptake of various di/tripeptides. Is also involved in the uptake of phaseolotoxin, a toxic tripeptide inhibiting the enzyme ornithine carbamoyltransferase. Responsible for energy coupling to the transport system.</text>
</comment>
<dbReference type="InterPro" id="IPR027417">
    <property type="entry name" value="P-loop_NTPase"/>
</dbReference>
<dbReference type="PANTHER" id="PTHR43297:SF2">
    <property type="entry name" value="DIPEPTIDE TRANSPORT ATP-BINDING PROTEIN DPPD"/>
    <property type="match status" value="1"/>
</dbReference>
<dbReference type="NCBIfam" id="TIGR01727">
    <property type="entry name" value="oligo_HPY"/>
    <property type="match status" value="1"/>
</dbReference>
<organism evidence="13 14">
    <name type="scientific">Pseudomonas eucalypticola</name>
    <dbReference type="NCBI Taxonomy" id="2599595"/>
    <lineage>
        <taxon>Bacteria</taxon>
        <taxon>Pseudomonadati</taxon>
        <taxon>Pseudomonadota</taxon>
        <taxon>Gammaproteobacteria</taxon>
        <taxon>Pseudomonadales</taxon>
        <taxon>Pseudomonadaceae</taxon>
        <taxon>Pseudomonas</taxon>
    </lineage>
</organism>
<evidence type="ECO:0000256" key="11">
    <source>
        <dbReference type="ARBA" id="ARBA00065473"/>
    </source>
</evidence>
<dbReference type="Pfam" id="PF00005">
    <property type="entry name" value="ABC_tran"/>
    <property type="match status" value="1"/>
</dbReference>
<keyword evidence="7" id="KW-0472">Membrane</keyword>
<evidence type="ECO:0000256" key="4">
    <source>
        <dbReference type="ARBA" id="ARBA00022475"/>
    </source>
</evidence>
<name>A0A7D5H4U9_9PSED</name>
<dbReference type="PROSITE" id="PS50893">
    <property type="entry name" value="ABC_TRANSPORTER_2"/>
    <property type="match status" value="1"/>
</dbReference>
<evidence type="ECO:0000256" key="10">
    <source>
        <dbReference type="ARBA" id="ARBA00058018"/>
    </source>
</evidence>
<keyword evidence="3" id="KW-0813">Transport</keyword>
<evidence type="ECO:0000259" key="12">
    <source>
        <dbReference type="PROSITE" id="PS50893"/>
    </source>
</evidence>
<protein>
    <recommendedName>
        <fullName evidence="8">ABC-type dipeptide transporter</fullName>
        <ecNumber evidence="8">7.4.2.9</ecNumber>
    </recommendedName>
</protein>
<dbReference type="Gene3D" id="3.40.50.300">
    <property type="entry name" value="P-loop containing nucleotide triphosphate hydrolases"/>
    <property type="match status" value="1"/>
</dbReference>
<keyword evidence="4" id="KW-1003">Cell membrane</keyword>
<evidence type="ECO:0000313" key="14">
    <source>
        <dbReference type="Proteomes" id="UP000509568"/>
    </source>
</evidence>
<feature type="domain" description="ABC transporter" evidence="12">
    <location>
        <begin position="8"/>
        <end position="259"/>
    </location>
</feature>
<evidence type="ECO:0000256" key="8">
    <source>
        <dbReference type="ARBA" id="ARBA00038852"/>
    </source>
</evidence>
<evidence type="ECO:0000256" key="1">
    <source>
        <dbReference type="ARBA" id="ARBA00004417"/>
    </source>
</evidence>
<comment type="subunit">
    <text evidence="11">The complex is composed of two ATP-binding proteins (DppD and DppF), two transmembrane proteins (DppB and DppC) and a solute-binding protein (DppA1-A5). Five orthologous SBPs (DppA1-A5) are present in P.aeruginosa, which increases the substrate specificity of the DppBCDF transporter.</text>
</comment>
<dbReference type="AlphaFoldDB" id="A0A7D5H4U9"/>
<keyword evidence="14" id="KW-1185">Reference proteome</keyword>
<evidence type="ECO:0000256" key="9">
    <source>
        <dbReference type="ARBA" id="ARBA00047356"/>
    </source>
</evidence>
<evidence type="ECO:0000256" key="7">
    <source>
        <dbReference type="ARBA" id="ARBA00023136"/>
    </source>
</evidence>
<dbReference type="Pfam" id="PF08352">
    <property type="entry name" value="oligo_HPY"/>
    <property type="match status" value="1"/>
</dbReference>
<dbReference type="InterPro" id="IPR003439">
    <property type="entry name" value="ABC_transporter-like_ATP-bd"/>
</dbReference>
<accession>A0A7D5H4U9</accession>
<keyword evidence="5" id="KW-0547">Nucleotide-binding</keyword>
<proteinExistence type="inferred from homology"/>
<dbReference type="InterPro" id="IPR050388">
    <property type="entry name" value="ABC_Ni/Peptide_Import"/>
</dbReference>
<dbReference type="GO" id="GO:0055085">
    <property type="term" value="P:transmembrane transport"/>
    <property type="evidence" value="ECO:0007669"/>
    <property type="project" value="UniProtKB-ARBA"/>
</dbReference>
<dbReference type="EMBL" id="CP056030">
    <property type="protein sequence ID" value="QKZ05622.1"/>
    <property type="molecule type" value="Genomic_DNA"/>
</dbReference>
<reference evidence="13 14" key="1">
    <citation type="submission" date="2020-06" db="EMBL/GenBank/DDBJ databases">
        <title>Pseudomonas eucalypticola sp. nov., an endophyte of Eucalyptus dunnii leaves with biocontrol ability of eucalyptus leaf blight.</title>
        <authorList>
            <person name="Liu Y."/>
            <person name="Song Z."/>
            <person name="Zeng H."/>
            <person name="Lu M."/>
            <person name="Wang X."/>
            <person name="Lian X."/>
            <person name="Zhang Q."/>
        </authorList>
    </citation>
    <scope>NUCLEOTIDE SEQUENCE [LARGE SCALE GENOMIC DNA]</scope>
    <source>
        <strain evidence="13 14">NP-1</strain>
    </source>
</reference>
<evidence type="ECO:0000313" key="13">
    <source>
        <dbReference type="EMBL" id="QKZ05622.1"/>
    </source>
</evidence>
<comment type="catalytic activity">
    <reaction evidence="9">
        <text>a dipeptide(out) + ATP + H2O = a dipeptide(in) + ADP + phosphate + H(+)</text>
        <dbReference type="Rhea" id="RHEA:23120"/>
        <dbReference type="ChEBI" id="CHEBI:15377"/>
        <dbReference type="ChEBI" id="CHEBI:15378"/>
        <dbReference type="ChEBI" id="CHEBI:30616"/>
        <dbReference type="ChEBI" id="CHEBI:43474"/>
        <dbReference type="ChEBI" id="CHEBI:90799"/>
        <dbReference type="ChEBI" id="CHEBI:456216"/>
        <dbReference type="EC" id="7.4.2.9"/>
    </reaction>
</comment>